<keyword evidence="1" id="KW-0963">Cytoplasm</keyword>
<protein>
    <recommendedName>
        <fullName evidence="8">Segregation and condensation protein B</fullName>
    </recommendedName>
</protein>
<keyword evidence="4" id="KW-0131">Cell cycle</keyword>
<sequence length="261" mass="28780">MSKKDKVEALEAAAGSLKTRAGKTISTAGTGAAAAGRDGGAQPQEGPEQMEFTFPPTENEKEQEAIIEAVLFTMGNSVELRRLAVAIGQDQAVAKRAVERLMERYRRSKGGMEITQLEDSYQMCTKSDYYENLIRVAATPKKQVLTEVVLETLSIIAYKQPVTKMEIEKIRGVKSDHAVNRLVEYNLVYEVGRLDAPGRPALFATTEEFLRRFGVGSVQDLPDINPEQEAEIKAQVEEELQLKLEETGLSALEEAAATKEE</sequence>
<dbReference type="SUPFAM" id="SSF46785">
    <property type="entry name" value="Winged helix' DNA-binding domain"/>
    <property type="match status" value="2"/>
</dbReference>
<dbReference type="EMBL" id="ADLK01000042">
    <property type="protein sequence ID" value="KMW14011.1"/>
    <property type="molecule type" value="Genomic_DNA"/>
</dbReference>
<dbReference type="InterPro" id="IPR036390">
    <property type="entry name" value="WH_DNA-bd_sf"/>
</dbReference>
<organism evidence="6 7">
    <name type="scientific">[Clostridium] citroniae WAL-19142</name>
    <dbReference type="NCBI Taxonomy" id="742734"/>
    <lineage>
        <taxon>Bacteria</taxon>
        <taxon>Bacillati</taxon>
        <taxon>Bacillota</taxon>
        <taxon>Clostridia</taxon>
        <taxon>Lachnospirales</taxon>
        <taxon>Lachnospiraceae</taxon>
        <taxon>Enterocloster</taxon>
    </lineage>
</organism>
<evidence type="ECO:0000256" key="4">
    <source>
        <dbReference type="ARBA" id="ARBA00023306"/>
    </source>
</evidence>
<dbReference type="GeneID" id="93164786"/>
<dbReference type="RefSeq" id="WP_048930968.1">
    <property type="nucleotide sequence ID" value="NZ_KQ235884.1"/>
</dbReference>
<dbReference type="InterPro" id="IPR036388">
    <property type="entry name" value="WH-like_DNA-bd_sf"/>
</dbReference>
<dbReference type="PANTHER" id="PTHR34298">
    <property type="entry name" value="SEGREGATION AND CONDENSATION PROTEIN B"/>
    <property type="match status" value="1"/>
</dbReference>
<feature type="region of interest" description="Disordered" evidence="5">
    <location>
        <begin position="18"/>
        <end position="48"/>
    </location>
</feature>
<comment type="caution">
    <text evidence="6">The sequence shown here is derived from an EMBL/GenBank/DDBJ whole genome shotgun (WGS) entry which is preliminary data.</text>
</comment>
<dbReference type="Proteomes" id="UP000037392">
    <property type="component" value="Unassembled WGS sequence"/>
</dbReference>
<accession>A0A0J9BPD9</accession>
<keyword evidence="3" id="KW-0159">Chromosome partition</keyword>
<dbReference type="GO" id="GO:0051304">
    <property type="term" value="P:chromosome separation"/>
    <property type="evidence" value="ECO:0007669"/>
    <property type="project" value="InterPro"/>
</dbReference>
<evidence type="ECO:0008006" key="8">
    <source>
        <dbReference type="Google" id="ProtNLM"/>
    </source>
</evidence>
<gene>
    <name evidence="6" type="ORF">HMPREF9470_04950</name>
</gene>
<evidence type="ECO:0000256" key="3">
    <source>
        <dbReference type="ARBA" id="ARBA00022829"/>
    </source>
</evidence>
<keyword evidence="2" id="KW-0132">Cell division</keyword>
<dbReference type="NCBIfam" id="TIGR00281">
    <property type="entry name" value="SMC-Scp complex subunit ScpB"/>
    <property type="match status" value="1"/>
</dbReference>
<evidence type="ECO:0000256" key="1">
    <source>
        <dbReference type="ARBA" id="ARBA00022490"/>
    </source>
</evidence>
<dbReference type="Pfam" id="PF04079">
    <property type="entry name" value="SMC_ScpB"/>
    <property type="match status" value="1"/>
</dbReference>
<evidence type="ECO:0000313" key="6">
    <source>
        <dbReference type="EMBL" id="KMW14011.1"/>
    </source>
</evidence>
<dbReference type="InterPro" id="IPR005234">
    <property type="entry name" value="ScpB_csome_segregation"/>
</dbReference>
<dbReference type="Gene3D" id="1.10.10.10">
    <property type="entry name" value="Winged helix-like DNA-binding domain superfamily/Winged helix DNA-binding domain"/>
    <property type="match status" value="2"/>
</dbReference>
<proteinExistence type="predicted"/>
<dbReference type="PANTHER" id="PTHR34298:SF2">
    <property type="entry name" value="SEGREGATION AND CONDENSATION PROTEIN B"/>
    <property type="match status" value="1"/>
</dbReference>
<name>A0A0J9BPD9_9FIRM</name>
<evidence type="ECO:0000256" key="2">
    <source>
        <dbReference type="ARBA" id="ARBA00022618"/>
    </source>
</evidence>
<dbReference type="AlphaFoldDB" id="A0A0J9BPD9"/>
<dbReference type="PATRIC" id="fig|742734.4.peg.5297"/>
<reference evidence="6 7" key="1">
    <citation type="submission" date="2011-04" db="EMBL/GenBank/DDBJ databases">
        <title>The Genome Sequence of Clostridium citroniae WAL-19142.</title>
        <authorList>
            <consortium name="The Broad Institute Genome Sequencing Platform"/>
            <person name="Earl A."/>
            <person name="Ward D."/>
            <person name="Feldgarden M."/>
            <person name="Gevers D."/>
            <person name="Warren Y.A."/>
            <person name="Tyrrell K.L."/>
            <person name="Citron D.M."/>
            <person name="Goldstein E.J."/>
            <person name="Daigneault M."/>
            <person name="Allen-Vercoe E."/>
            <person name="Young S.K."/>
            <person name="Zeng Q."/>
            <person name="Gargeya S."/>
            <person name="Fitzgerald M."/>
            <person name="Haas B."/>
            <person name="Abouelleil A."/>
            <person name="Alvarado L."/>
            <person name="Arachchi H.M."/>
            <person name="Berlin A."/>
            <person name="Brown A."/>
            <person name="Chapman S.B."/>
            <person name="Chen Z."/>
            <person name="Dunbar C."/>
            <person name="Freedman E."/>
            <person name="Gearin G."/>
            <person name="Gellesch M."/>
            <person name="Goldberg J."/>
            <person name="Griggs A."/>
            <person name="Gujja S."/>
            <person name="Heilman E.R."/>
            <person name="Heiman D."/>
            <person name="Howarth C."/>
            <person name="Larson L."/>
            <person name="Lui A."/>
            <person name="MacDonald P.J."/>
            <person name="Mehta T."/>
            <person name="Montmayeur A."/>
            <person name="Murphy C."/>
            <person name="Neiman D."/>
            <person name="Pearson M."/>
            <person name="Priest M."/>
            <person name="Roberts A."/>
            <person name="Saif S."/>
            <person name="Shea T."/>
            <person name="Shenoy N."/>
            <person name="Sisk P."/>
            <person name="Stolte C."/>
            <person name="Sykes S."/>
            <person name="White J."/>
            <person name="Yandava C."/>
            <person name="Wortman J."/>
            <person name="Nusbaum C."/>
            <person name="Birren B."/>
        </authorList>
    </citation>
    <scope>NUCLEOTIDE SEQUENCE [LARGE SCALE GENOMIC DNA]</scope>
    <source>
        <strain evidence="6 7">WAL-19142</strain>
    </source>
</reference>
<dbReference type="OrthoDB" id="9806226at2"/>
<dbReference type="GO" id="GO:0051301">
    <property type="term" value="P:cell division"/>
    <property type="evidence" value="ECO:0007669"/>
    <property type="project" value="UniProtKB-KW"/>
</dbReference>
<evidence type="ECO:0000313" key="7">
    <source>
        <dbReference type="Proteomes" id="UP000037392"/>
    </source>
</evidence>
<feature type="compositionally biased region" description="Low complexity" evidence="5">
    <location>
        <begin position="22"/>
        <end position="36"/>
    </location>
</feature>
<evidence type="ECO:0000256" key="5">
    <source>
        <dbReference type="SAM" id="MobiDB-lite"/>
    </source>
</evidence>